<evidence type="ECO:0000313" key="2">
    <source>
        <dbReference type="EMBL" id="SEQ71543.1"/>
    </source>
</evidence>
<sequence>MLPVNRDNVKTVLVLGASGKVGRLLRAVWSAQPPQGLRPLYQFRSGPAAPDTAIWAPGDPVQRLGSVDRVIALWGVTSGDADALAQNTRLAITAMQIAQQTGADRVLHCSSVAVYAPADHPLTETDRIAPTNPYGQAKADMERAVLAHAPTGAHPCCLRIGSVAGAESLAASVAAHRTGTSTTPLTLDQFANGHGPERSYIAPSDLAQALAALCRIPLQSLPKALNLAAPQPVTMNQLLTAAQIPFAWRPAPTSARQSAVLDTTRLSTLVPFDQNAGDPDRIVQDWLQWDAAT</sequence>
<dbReference type="Pfam" id="PF01370">
    <property type="entry name" value="Epimerase"/>
    <property type="match status" value="1"/>
</dbReference>
<dbReference type="STRING" id="657014.SAMN04488092_111116"/>
<dbReference type="OrthoDB" id="7687386at2"/>
<proteinExistence type="predicted"/>
<gene>
    <name evidence="2" type="ORF">SAMN04488092_111116</name>
</gene>
<dbReference type="PANTHER" id="PTHR43245">
    <property type="entry name" value="BIFUNCTIONAL POLYMYXIN RESISTANCE PROTEIN ARNA"/>
    <property type="match status" value="1"/>
</dbReference>
<dbReference type="InterPro" id="IPR036291">
    <property type="entry name" value="NAD(P)-bd_dom_sf"/>
</dbReference>
<dbReference type="Proteomes" id="UP000198634">
    <property type="component" value="Unassembled WGS sequence"/>
</dbReference>
<feature type="domain" description="NAD-dependent epimerase/dehydratase" evidence="1">
    <location>
        <begin position="12"/>
        <end position="215"/>
    </location>
</feature>
<dbReference type="AlphaFoldDB" id="A0A1H9IAE4"/>
<keyword evidence="3" id="KW-1185">Reference proteome</keyword>
<dbReference type="InterPro" id="IPR001509">
    <property type="entry name" value="Epimerase_deHydtase"/>
</dbReference>
<dbReference type="Gene3D" id="3.40.50.720">
    <property type="entry name" value="NAD(P)-binding Rossmann-like Domain"/>
    <property type="match status" value="1"/>
</dbReference>
<protein>
    <submittedName>
        <fullName evidence="2">Nucleoside-diphosphate-sugar epimerase</fullName>
    </submittedName>
</protein>
<dbReference type="SUPFAM" id="SSF51735">
    <property type="entry name" value="NAD(P)-binding Rossmann-fold domains"/>
    <property type="match status" value="1"/>
</dbReference>
<dbReference type="EMBL" id="FOEP01000011">
    <property type="protein sequence ID" value="SEQ71543.1"/>
    <property type="molecule type" value="Genomic_DNA"/>
</dbReference>
<dbReference type="InterPro" id="IPR050177">
    <property type="entry name" value="Lipid_A_modif_metabolic_enz"/>
</dbReference>
<evidence type="ECO:0000313" key="3">
    <source>
        <dbReference type="Proteomes" id="UP000198634"/>
    </source>
</evidence>
<reference evidence="2 3" key="1">
    <citation type="submission" date="2016-10" db="EMBL/GenBank/DDBJ databases">
        <authorList>
            <person name="de Groot N.N."/>
        </authorList>
    </citation>
    <scope>NUCLEOTIDE SEQUENCE [LARGE SCALE GENOMIC DNA]</scope>
    <source>
        <strain evidence="2 3">DSM 22007</strain>
    </source>
</reference>
<organism evidence="2 3">
    <name type="scientific">Thalassovita taeanensis</name>
    <dbReference type="NCBI Taxonomy" id="657014"/>
    <lineage>
        <taxon>Bacteria</taxon>
        <taxon>Pseudomonadati</taxon>
        <taxon>Pseudomonadota</taxon>
        <taxon>Alphaproteobacteria</taxon>
        <taxon>Rhodobacterales</taxon>
        <taxon>Roseobacteraceae</taxon>
        <taxon>Thalassovita</taxon>
    </lineage>
</organism>
<name>A0A1H9IAE4_9RHOB</name>
<dbReference type="PANTHER" id="PTHR43245:SF13">
    <property type="entry name" value="UDP-D-APIOSE_UDP-D-XYLOSE SYNTHASE 2"/>
    <property type="match status" value="1"/>
</dbReference>
<evidence type="ECO:0000259" key="1">
    <source>
        <dbReference type="Pfam" id="PF01370"/>
    </source>
</evidence>
<accession>A0A1H9IAE4</accession>